<dbReference type="GO" id="GO:0019693">
    <property type="term" value="P:ribose phosphate metabolic process"/>
    <property type="evidence" value="ECO:0007669"/>
    <property type="project" value="TreeGrafter"/>
</dbReference>
<evidence type="ECO:0000313" key="5">
    <source>
        <dbReference type="Proteomes" id="UP000000849"/>
    </source>
</evidence>
<dbReference type="PANTHER" id="PTHR11839">
    <property type="entry name" value="UDP/ADP-SUGAR PYROPHOSPHATASE"/>
    <property type="match status" value="1"/>
</dbReference>
<proteinExistence type="predicted"/>
<dbReference type="EMBL" id="CP001964">
    <property type="protein sequence ID" value="ADG76469.1"/>
    <property type="molecule type" value="Genomic_DNA"/>
</dbReference>
<comment type="cofactor">
    <cofactor evidence="1">
        <name>Mg(2+)</name>
        <dbReference type="ChEBI" id="CHEBI:18420"/>
    </cofactor>
</comment>
<keyword evidence="5" id="KW-1185">Reference proteome</keyword>
<dbReference type="GO" id="GO:0016787">
    <property type="term" value="F:hydrolase activity"/>
    <property type="evidence" value="ECO:0007669"/>
    <property type="project" value="UniProtKB-KW"/>
</dbReference>
<evidence type="ECO:0000259" key="3">
    <source>
        <dbReference type="PROSITE" id="PS51462"/>
    </source>
</evidence>
<dbReference type="PANTHER" id="PTHR11839:SF18">
    <property type="entry name" value="NUDIX HYDROLASE DOMAIN-CONTAINING PROTEIN"/>
    <property type="match status" value="1"/>
</dbReference>
<dbReference type="RefSeq" id="WP_013118797.1">
    <property type="nucleotide sequence ID" value="NC_014151.1"/>
</dbReference>
<dbReference type="CDD" id="cd03424">
    <property type="entry name" value="NUDIX_ADPRase_Nudt5_UGPPase_Nudt14"/>
    <property type="match status" value="1"/>
</dbReference>
<dbReference type="AlphaFoldDB" id="D5UDL3"/>
<evidence type="ECO:0000256" key="2">
    <source>
        <dbReference type="ARBA" id="ARBA00022801"/>
    </source>
</evidence>
<keyword evidence="2 4" id="KW-0378">Hydrolase</keyword>
<reference evidence="4 5" key="1">
    <citation type="journal article" date="2010" name="Stand. Genomic Sci.">
        <title>Complete genome sequence of Cellulomonas flavigena type strain (134).</title>
        <authorList>
            <person name="Abt B."/>
            <person name="Foster B."/>
            <person name="Lapidus A."/>
            <person name="Clum A."/>
            <person name="Sun H."/>
            <person name="Pukall R."/>
            <person name="Lucas S."/>
            <person name="Glavina Del Rio T."/>
            <person name="Nolan M."/>
            <person name="Tice H."/>
            <person name="Cheng J.F."/>
            <person name="Pitluck S."/>
            <person name="Liolios K."/>
            <person name="Ivanova N."/>
            <person name="Mavromatis K."/>
            <person name="Ovchinnikova G."/>
            <person name="Pati A."/>
            <person name="Goodwin L."/>
            <person name="Chen A."/>
            <person name="Palaniappan K."/>
            <person name="Land M."/>
            <person name="Hauser L."/>
            <person name="Chang Y.J."/>
            <person name="Jeffries C.D."/>
            <person name="Rohde M."/>
            <person name="Goker M."/>
            <person name="Woyke T."/>
            <person name="Bristow J."/>
            <person name="Eisen J.A."/>
            <person name="Markowitz V."/>
            <person name="Hugenholtz P."/>
            <person name="Kyrpides N.C."/>
            <person name="Klenk H.P."/>
        </authorList>
    </citation>
    <scope>NUCLEOTIDE SEQUENCE [LARGE SCALE GENOMIC DNA]</scope>
    <source>
        <strain evidence="5">ATCC 482 / DSM 20109 / BCRC 11376 / JCM 18109 / NBRC 3775 / NCIMB 8073 / NRS 134</strain>
    </source>
</reference>
<sequence>MSRPETHAPAGRRVVAHREVFASPWMQVREEDFVRADGTTGTFGVVTRHGFVVVVCTVPGGTVLLRQYRHAARRWSLELPQGALDPGEDAPGAAVRELREETGWLGEDPVLLAAEVYEAADWATQSFAVVAVHARDRGPCALEPDELVGDVLVLSDDDLREAVVTGEVVDAATLAALALRGLSPRHPEPLEIA</sequence>
<evidence type="ECO:0000313" key="4">
    <source>
        <dbReference type="EMBL" id="ADG76469.1"/>
    </source>
</evidence>
<dbReference type="Proteomes" id="UP000000849">
    <property type="component" value="Chromosome"/>
</dbReference>
<dbReference type="InterPro" id="IPR020084">
    <property type="entry name" value="NUDIX_hydrolase_CS"/>
</dbReference>
<dbReference type="STRING" id="446466.Cfla_3598"/>
<dbReference type="Pfam" id="PF00293">
    <property type="entry name" value="NUDIX"/>
    <property type="match status" value="1"/>
</dbReference>
<evidence type="ECO:0000256" key="1">
    <source>
        <dbReference type="ARBA" id="ARBA00001946"/>
    </source>
</evidence>
<dbReference type="HOGENOM" id="CLU_062658_5_2_11"/>
<organism evidence="4 5">
    <name type="scientific">Cellulomonas flavigena (strain ATCC 482 / DSM 20109 / BCRC 11376 / JCM 18109 / NBRC 3775 / NCIMB 8073 / NRS 134)</name>
    <dbReference type="NCBI Taxonomy" id="446466"/>
    <lineage>
        <taxon>Bacteria</taxon>
        <taxon>Bacillati</taxon>
        <taxon>Actinomycetota</taxon>
        <taxon>Actinomycetes</taxon>
        <taxon>Micrococcales</taxon>
        <taxon>Cellulomonadaceae</taxon>
        <taxon>Cellulomonas</taxon>
    </lineage>
</organism>
<feature type="domain" description="Nudix hydrolase" evidence="3">
    <location>
        <begin position="46"/>
        <end position="176"/>
    </location>
</feature>
<dbReference type="PROSITE" id="PS51462">
    <property type="entry name" value="NUDIX"/>
    <property type="match status" value="1"/>
</dbReference>
<dbReference type="InterPro" id="IPR015797">
    <property type="entry name" value="NUDIX_hydrolase-like_dom_sf"/>
</dbReference>
<dbReference type="eggNOG" id="COG0494">
    <property type="taxonomic scope" value="Bacteria"/>
</dbReference>
<gene>
    <name evidence="4" type="ordered locus">Cfla_3598</name>
</gene>
<dbReference type="Gene3D" id="3.90.79.10">
    <property type="entry name" value="Nucleoside Triphosphate Pyrophosphohydrolase"/>
    <property type="match status" value="1"/>
</dbReference>
<protein>
    <submittedName>
        <fullName evidence="4">NUDIX hydrolase</fullName>
    </submittedName>
</protein>
<dbReference type="GO" id="GO:0006753">
    <property type="term" value="P:nucleoside phosphate metabolic process"/>
    <property type="evidence" value="ECO:0007669"/>
    <property type="project" value="TreeGrafter"/>
</dbReference>
<dbReference type="PROSITE" id="PS00893">
    <property type="entry name" value="NUDIX_BOX"/>
    <property type="match status" value="1"/>
</dbReference>
<accession>D5UDL3</accession>
<dbReference type="SUPFAM" id="SSF55811">
    <property type="entry name" value="Nudix"/>
    <property type="match status" value="1"/>
</dbReference>
<dbReference type="InterPro" id="IPR000086">
    <property type="entry name" value="NUDIX_hydrolase_dom"/>
</dbReference>
<dbReference type="OrthoDB" id="177518at2"/>
<name>D5UDL3_CELFN</name>
<dbReference type="KEGG" id="cfl:Cfla_3598"/>